<dbReference type="EMBL" id="JACCBA010000001">
    <property type="protein sequence ID" value="NYD47094.1"/>
    <property type="molecule type" value="Genomic_DNA"/>
</dbReference>
<dbReference type="RefSeq" id="WP_179844228.1">
    <property type="nucleotide sequence ID" value="NZ_JACCBA010000001.1"/>
</dbReference>
<accession>A0A7Y9JH89</accession>
<keyword evidence="2" id="KW-1185">Reference proteome</keyword>
<proteinExistence type="predicted"/>
<dbReference type="Proteomes" id="UP000529783">
    <property type="component" value="Unassembled WGS sequence"/>
</dbReference>
<name>A0A7Y9JH89_9ACTN</name>
<organism evidence="1 2">
    <name type="scientific">Actinomadura luteofluorescens</name>
    <dbReference type="NCBI Taxonomy" id="46163"/>
    <lineage>
        <taxon>Bacteria</taxon>
        <taxon>Bacillati</taxon>
        <taxon>Actinomycetota</taxon>
        <taxon>Actinomycetes</taxon>
        <taxon>Streptosporangiales</taxon>
        <taxon>Thermomonosporaceae</taxon>
        <taxon>Actinomadura</taxon>
    </lineage>
</organism>
<protein>
    <submittedName>
        <fullName evidence="1">Uncharacterized protein</fullName>
    </submittedName>
</protein>
<sequence length="362" mass="38411">MIRPRLLLVYRTKDTGLLGSGAGVIDRTGPVPRLLIRTDEGLVVHDVTAEGARSADPVAFFPGRASGRPIIGAGPVAPDLSHAVLVDASSYRLVTRDGTLLWERPEAGPAGNPVRYVRWVQPSGAEPRVWLAVPPDPAAAGGTDPHKAIDLALFSVAGDEIDRLTVPIGGRQRSVDLVVGPDARPLAVGVRVAARATTFRVGSGGAVPHAADRALLDGDLSGSGFVTIGLSDSGDTTDARWHAARGDGTATMVTCADLLASEQDTEPVHIAPNLTSHSGGHLSDDLLLLAMEDAYDEIETELFGAERWRPSSHWLVSSGRPLGMIAYPDQSHPDDLTPAVPFRDGTWLTHGRDVLYRWGLDR</sequence>
<dbReference type="AlphaFoldDB" id="A0A7Y9JH89"/>
<evidence type="ECO:0000313" key="2">
    <source>
        <dbReference type="Proteomes" id="UP000529783"/>
    </source>
</evidence>
<gene>
    <name evidence="1" type="ORF">BJY14_003077</name>
</gene>
<comment type="caution">
    <text evidence="1">The sequence shown here is derived from an EMBL/GenBank/DDBJ whole genome shotgun (WGS) entry which is preliminary data.</text>
</comment>
<evidence type="ECO:0000313" key="1">
    <source>
        <dbReference type="EMBL" id="NYD47094.1"/>
    </source>
</evidence>
<reference evidence="1 2" key="1">
    <citation type="submission" date="2020-07" db="EMBL/GenBank/DDBJ databases">
        <title>Sequencing the genomes of 1000 actinobacteria strains.</title>
        <authorList>
            <person name="Klenk H.-P."/>
        </authorList>
    </citation>
    <scope>NUCLEOTIDE SEQUENCE [LARGE SCALE GENOMIC DNA]</scope>
    <source>
        <strain evidence="1 2">DSM 40398</strain>
    </source>
</reference>